<dbReference type="AlphaFoldDB" id="A0A150G380"/>
<accession>A0A150G380</accession>
<sequence length="101" mass="11122">MASTSGREEDLDYITPDDVALRFIGVDTPYEAHREDFNTGRLADESRRVSPFVPTCSSQAKETVAIKYYLNSPQLTAPLSRQGSQKGQRLDSARSAGKLNA</sequence>
<organism evidence="2 3">
    <name type="scientific">Gonium pectorale</name>
    <name type="common">Green alga</name>
    <dbReference type="NCBI Taxonomy" id="33097"/>
    <lineage>
        <taxon>Eukaryota</taxon>
        <taxon>Viridiplantae</taxon>
        <taxon>Chlorophyta</taxon>
        <taxon>core chlorophytes</taxon>
        <taxon>Chlorophyceae</taxon>
        <taxon>CS clade</taxon>
        <taxon>Chlamydomonadales</taxon>
        <taxon>Volvocaceae</taxon>
        <taxon>Gonium</taxon>
    </lineage>
</organism>
<reference evidence="3" key="1">
    <citation type="journal article" date="2016" name="Nat. Commun.">
        <title>The Gonium pectorale genome demonstrates co-option of cell cycle regulation during the evolution of multicellularity.</title>
        <authorList>
            <person name="Hanschen E.R."/>
            <person name="Marriage T.N."/>
            <person name="Ferris P.J."/>
            <person name="Hamaji T."/>
            <person name="Toyoda A."/>
            <person name="Fujiyama A."/>
            <person name="Neme R."/>
            <person name="Noguchi H."/>
            <person name="Minakuchi Y."/>
            <person name="Suzuki M."/>
            <person name="Kawai-Toyooka H."/>
            <person name="Smith D.R."/>
            <person name="Sparks H."/>
            <person name="Anderson J."/>
            <person name="Bakaric R."/>
            <person name="Luria V."/>
            <person name="Karger A."/>
            <person name="Kirschner M.W."/>
            <person name="Durand P.M."/>
            <person name="Michod R.E."/>
            <person name="Nozaki H."/>
            <person name="Olson B.J."/>
        </authorList>
    </citation>
    <scope>NUCLEOTIDE SEQUENCE [LARGE SCALE GENOMIC DNA]</scope>
    <source>
        <strain evidence="3">NIES-2863</strain>
    </source>
</reference>
<dbReference type="EMBL" id="LSYV01000070">
    <property type="protein sequence ID" value="KXZ44307.1"/>
    <property type="molecule type" value="Genomic_DNA"/>
</dbReference>
<evidence type="ECO:0000313" key="2">
    <source>
        <dbReference type="EMBL" id="KXZ44307.1"/>
    </source>
</evidence>
<evidence type="ECO:0000313" key="3">
    <source>
        <dbReference type="Proteomes" id="UP000075714"/>
    </source>
</evidence>
<name>A0A150G380_GONPE</name>
<feature type="region of interest" description="Disordered" evidence="1">
    <location>
        <begin position="77"/>
        <end position="101"/>
    </location>
</feature>
<dbReference type="Proteomes" id="UP000075714">
    <property type="component" value="Unassembled WGS sequence"/>
</dbReference>
<feature type="compositionally biased region" description="Polar residues" evidence="1">
    <location>
        <begin position="77"/>
        <end position="87"/>
    </location>
</feature>
<comment type="caution">
    <text evidence="2">The sequence shown here is derived from an EMBL/GenBank/DDBJ whole genome shotgun (WGS) entry which is preliminary data.</text>
</comment>
<proteinExistence type="predicted"/>
<protein>
    <submittedName>
        <fullName evidence="2">Uncharacterized protein</fullName>
    </submittedName>
</protein>
<dbReference type="OrthoDB" id="548539at2759"/>
<keyword evidence="3" id="KW-1185">Reference proteome</keyword>
<gene>
    <name evidence="2" type="ORF">GPECTOR_69g400</name>
</gene>
<evidence type="ECO:0000256" key="1">
    <source>
        <dbReference type="SAM" id="MobiDB-lite"/>
    </source>
</evidence>